<dbReference type="PANTHER" id="PTHR43214:SF41">
    <property type="entry name" value="NITRATE_NITRITE RESPONSE REGULATOR PROTEIN NARP"/>
    <property type="match status" value="1"/>
</dbReference>
<dbReference type="RefSeq" id="WP_126167024.1">
    <property type="nucleotide sequence ID" value="NZ_CP020373.1"/>
</dbReference>
<evidence type="ECO:0000256" key="3">
    <source>
        <dbReference type="ARBA" id="ARBA00023125"/>
    </source>
</evidence>
<proteinExistence type="predicted"/>
<dbReference type="InterPro" id="IPR058245">
    <property type="entry name" value="NreC/VraR/RcsB-like_REC"/>
</dbReference>
<evidence type="ECO:0000259" key="6">
    <source>
        <dbReference type="PROSITE" id="PS50043"/>
    </source>
</evidence>
<evidence type="ECO:0000256" key="2">
    <source>
        <dbReference type="ARBA" id="ARBA00023015"/>
    </source>
</evidence>
<dbReference type="CDD" id="cd17535">
    <property type="entry name" value="REC_NarL-like"/>
    <property type="match status" value="1"/>
</dbReference>
<dbReference type="Gene3D" id="3.40.50.2300">
    <property type="match status" value="1"/>
</dbReference>
<dbReference type="PANTHER" id="PTHR43214">
    <property type="entry name" value="TWO-COMPONENT RESPONSE REGULATOR"/>
    <property type="match status" value="1"/>
</dbReference>
<name>A0ABM7DNF8_9GAMM</name>
<dbReference type="InterPro" id="IPR039420">
    <property type="entry name" value="WalR-like"/>
</dbReference>
<dbReference type="CDD" id="cd06170">
    <property type="entry name" value="LuxR_C_like"/>
    <property type="match status" value="1"/>
</dbReference>
<dbReference type="InterPro" id="IPR016032">
    <property type="entry name" value="Sig_transdc_resp-reg_C-effctor"/>
</dbReference>
<dbReference type="SUPFAM" id="SSF52172">
    <property type="entry name" value="CheY-like"/>
    <property type="match status" value="1"/>
</dbReference>
<feature type="domain" description="HTH luxR-type" evidence="6">
    <location>
        <begin position="147"/>
        <end position="212"/>
    </location>
</feature>
<evidence type="ECO:0000256" key="5">
    <source>
        <dbReference type="PROSITE-ProRule" id="PRU00169"/>
    </source>
</evidence>
<keyword evidence="3" id="KW-0238">DNA-binding</keyword>
<dbReference type="EMBL" id="CP020373">
    <property type="protein sequence ID" value="AZQ10672.1"/>
    <property type="molecule type" value="Genomic_DNA"/>
</dbReference>
<organism evidence="8 9">
    <name type="scientific">Shewanella khirikhana</name>
    <dbReference type="NCBI Taxonomy" id="1965282"/>
    <lineage>
        <taxon>Bacteria</taxon>
        <taxon>Pseudomonadati</taxon>
        <taxon>Pseudomonadota</taxon>
        <taxon>Gammaproteobacteria</taxon>
        <taxon>Alteromonadales</taxon>
        <taxon>Shewanellaceae</taxon>
        <taxon>Shewanella</taxon>
    </lineage>
</organism>
<dbReference type="Proteomes" id="UP000278437">
    <property type="component" value="Chromosome"/>
</dbReference>
<accession>A0ABM7DNF8</accession>
<protein>
    <submittedName>
        <fullName evidence="8">Oxygen regulatory protein NreC</fullName>
    </submittedName>
</protein>
<sequence>MNTNNSVVLVDDHELVRAGIRTLLNTIDAIEVIGECGDGLDAISMVKRLQPNLLVLDISIKSLSGMEVVKQISAQSIPVKILILSMHNNVEYVAKCLKDGADGYLLKDAAVDELEPAIRKVLQGGNYISKEIDISLLDKLLATNQLIPSLLELLTSRQKQILRLIAEGYSTRQIAESVCVSIKTVETHRAHIMARLQIFDIAGLVRFALKEKLIP</sequence>
<keyword evidence="9" id="KW-1185">Reference proteome</keyword>
<dbReference type="PROSITE" id="PS00622">
    <property type="entry name" value="HTH_LUXR_1"/>
    <property type="match status" value="1"/>
</dbReference>
<evidence type="ECO:0000259" key="7">
    <source>
        <dbReference type="PROSITE" id="PS50110"/>
    </source>
</evidence>
<dbReference type="SMART" id="SM00448">
    <property type="entry name" value="REC"/>
    <property type="match status" value="1"/>
</dbReference>
<keyword evidence="1 5" id="KW-0597">Phosphoprotein</keyword>
<dbReference type="InterPro" id="IPR000792">
    <property type="entry name" value="Tscrpt_reg_LuxR_C"/>
</dbReference>
<dbReference type="PROSITE" id="PS50110">
    <property type="entry name" value="RESPONSE_REGULATORY"/>
    <property type="match status" value="1"/>
</dbReference>
<dbReference type="SUPFAM" id="SSF46894">
    <property type="entry name" value="C-terminal effector domain of the bipartite response regulators"/>
    <property type="match status" value="1"/>
</dbReference>
<dbReference type="Pfam" id="PF00196">
    <property type="entry name" value="GerE"/>
    <property type="match status" value="1"/>
</dbReference>
<keyword evidence="4" id="KW-0804">Transcription</keyword>
<evidence type="ECO:0000313" key="9">
    <source>
        <dbReference type="Proteomes" id="UP000278437"/>
    </source>
</evidence>
<dbReference type="InterPro" id="IPR001789">
    <property type="entry name" value="Sig_transdc_resp-reg_receiver"/>
</dbReference>
<reference evidence="9" key="1">
    <citation type="submission" date="2017-03" db="EMBL/GenBank/DDBJ databases">
        <title>Full genome sequence of a non-lethal Shewanella isolate that potentiates virulence of Vibio parahaemolyticus causing acute hepatopancreatic necrosis disease (AHPND) in shrimp.</title>
        <authorList>
            <person name="Prachumwat A."/>
            <person name="Sritunyalucksana K."/>
        </authorList>
    </citation>
    <scope>NUCLEOTIDE SEQUENCE [LARGE SCALE GENOMIC DNA]</scope>
    <source>
        <strain evidence="9">TH2012</strain>
    </source>
</reference>
<feature type="modified residue" description="4-aspartylphosphate" evidence="5">
    <location>
        <position position="57"/>
    </location>
</feature>
<feature type="domain" description="Response regulatory" evidence="7">
    <location>
        <begin position="6"/>
        <end position="122"/>
    </location>
</feature>
<dbReference type="PROSITE" id="PS50043">
    <property type="entry name" value="HTH_LUXR_2"/>
    <property type="match status" value="1"/>
</dbReference>
<dbReference type="SMART" id="SM00421">
    <property type="entry name" value="HTH_LUXR"/>
    <property type="match status" value="1"/>
</dbReference>
<gene>
    <name evidence="8" type="primary">nreC_2</name>
    <name evidence="8" type="ORF">STH12_01563</name>
</gene>
<dbReference type="PRINTS" id="PR00038">
    <property type="entry name" value="HTHLUXR"/>
</dbReference>
<evidence type="ECO:0000313" key="8">
    <source>
        <dbReference type="EMBL" id="AZQ10672.1"/>
    </source>
</evidence>
<evidence type="ECO:0000256" key="4">
    <source>
        <dbReference type="ARBA" id="ARBA00023163"/>
    </source>
</evidence>
<dbReference type="InterPro" id="IPR011006">
    <property type="entry name" value="CheY-like_superfamily"/>
</dbReference>
<dbReference type="Pfam" id="PF00072">
    <property type="entry name" value="Response_reg"/>
    <property type="match status" value="1"/>
</dbReference>
<evidence type="ECO:0000256" key="1">
    <source>
        <dbReference type="ARBA" id="ARBA00022553"/>
    </source>
</evidence>
<keyword evidence="2" id="KW-0805">Transcription regulation</keyword>